<evidence type="ECO:0000313" key="8">
    <source>
        <dbReference type="EMBL" id="AYN69225.1"/>
    </source>
</evidence>
<comment type="function">
    <text evidence="6">Specifically methylates the adenine in position 37 of tRNA(1)(Val) (anticodon cmo5UAC).</text>
</comment>
<dbReference type="GO" id="GO:0016430">
    <property type="term" value="F:tRNA (adenine-N6)-methyltransferase activity"/>
    <property type="evidence" value="ECO:0007669"/>
    <property type="project" value="UniProtKB-UniRule"/>
</dbReference>
<accession>A0A3G2LAD4</accession>
<comment type="catalytic activity">
    <reaction evidence="6">
        <text>adenosine(37) in tRNA1(Val) + S-adenosyl-L-methionine = N(6)-methyladenosine(37) in tRNA1(Val) + S-adenosyl-L-homocysteine + H(+)</text>
        <dbReference type="Rhea" id="RHEA:43160"/>
        <dbReference type="Rhea" id="RHEA-COMP:10369"/>
        <dbReference type="Rhea" id="RHEA-COMP:10370"/>
        <dbReference type="ChEBI" id="CHEBI:15378"/>
        <dbReference type="ChEBI" id="CHEBI:57856"/>
        <dbReference type="ChEBI" id="CHEBI:59789"/>
        <dbReference type="ChEBI" id="CHEBI:74411"/>
        <dbReference type="ChEBI" id="CHEBI:74449"/>
        <dbReference type="EC" id="2.1.1.223"/>
    </reaction>
</comment>
<dbReference type="OrthoDB" id="5383291at2"/>
<protein>
    <recommendedName>
        <fullName evidence="6">tRNA1(Val) (adenine(37)-N6)-methyltransferase</fullName>
        <ecNumber evidence="6">2.1.1.223</ecNumber>
    </recommendedName>
    <alternativeName>
        <fullName evidence="6">tRNA m6A37 methyltransferase</fullName>
    </alternativeName>
</protein>
<gene>
    <name evidence="8" type="ORF">D1013_18445</name>
</gene>
<dbReference type="InterPro" id="IPR002052">
    <property type="entry name" value="DNA_methylase_N6_adenine_CS"/>
</dbReference>
<keyword evidence="4 6" id="KW-0949">S-adenosyl-L-methionine</keyword>
<dbReference type="PANTHER" id="PTHR47739">
    <property type="entry name" value="TRNA1(VAL) (ADENINE(37)-N6)-METHYLTRANSFERASE"/>
    <property type="match status" value="1"/>
</dbReference>
<dbReference type="EC" id="2.1.1.223" evidence="6"/>
<reference evidence="8 9" key="1">
    <citation type="submission" date="2018-08" db="EMBL/GenBank/DDBJ databases">
        <title>The reduced genetic potential of extracellular carbohydrate catabolism in Euzebyella marina RN62, a Flavobacteriia bacterium isolated from the hadal water.</title>
        <authorList>
            <person name="Xue C."/>
        </authorList>
    </citation>
    <scope>NUCLEOTIDE SEQUENCE [LARGE SCALE GENOMIC DNA]</scope>
    <source>
        <strain evidence="8 9">RN62</strain>
    </source>
</reference>
<dbReference type="InterPro" id="IPR022882">
    <property type="entry name" value="tRNA_adenine-N6_MeTrfase"/>
</dbReference>
<dbReference type="Gene3D" id="3.40.50.150">
    <property type="entry name" value="Vaccinia Virus protein VP39"/>
    <property type="match status" value="1"/>
</dbReference>
<evidence type="ECO:0000256" key="4">
    <source>
        <dbReference type="ARBA" id="ARBA00022691"/>
    </source>
</evidence>
<keyword evidence="1 6" id="KW-0963">Cytoplasm</keyword>
<dbReference type="InterPro" id="IPR029063">
    <property type="entry name" value="SAM-dependent_MTases_sf"/>
</dbReference>
<evidence type="ECO:0000256" key="3">
    <source>
        <dbReference type="ARBA" id="ARBA00022679"/>
    </source>
</evidence>
<dbReference type="PROSITE" id="PS00092">
    <property type="entry name" value="N6_MTASE"/>
    <property type="match status" value="1"/>
</dbReference>
<dbReference type="InterPro" id="IPR007848">
    <property type="entry name" value="Small_mtfrase_dom"/>
</dbReference>
<evidence type="ECO:0000256" key="5">
    <source>
        <dbReference type="ARBA" id="ARBA00022694"/>
    </source>
</evidence>
<dbReference type="RefSeq" id="WP_121850231.1">
    <property type="nucleotide sequence ID" value="NZ_CP032050.1"/>
</dbReference>
<dbReference type="GO" id="GO:0003676">
    <property type="term" value="F:nucleic acid binding"/>
    <property type="evidence" value="ECO:0007669"/>
    <property type="project" value="InterPro"/>
</dbReference>
<dbReference type="Proteomes" id="UP000276309">
    <property type="component" value="Chromosome"/>
</dbReference>
<dbReference type="GO" id="GO:0008033">
    <property type="term" value="P:tRNA processing"/>
    <property type="evidence" value="ECO:0007669"/>
    <property type="project" value="UniProtKB-UniRule"/>
</dbReference>
<dbReference type="GO" id="GO:0005737">
    <property type="term" value="C:cytoplasm"/>
    <property type="evidence" value="ECO:0007669"/>
    <property type="project" value="UniProtKB-SubCell"/>
</dbReference>
<dbReference type="AlphaFoldDB" id="A0A3G2LAD4"/>
<dbReference type="HAMAP" id="MF_01872">
    <property type="entry name" value="tRNA_methyltr_YfiC"/>
    <property type="match status" value="1"/>
</dbReference>
<dbReference type="PANTHER" id="PTHR47739:SF1">
    <property type="entry name" value="TRNA1(VAL) (ADENINE(37)-N6)-METHYLTRANSFERASE"/>
    <property type="match status" value="1"/>
</dbReference>
<keyword evidence="3 6" id="KW-0808">Transferase</keyword>
<name>A0A3G2LAD4_9FLAO</name>
<evidence type="ECO:0000256" key="2">
    <source>
        <dbReference type="ARBA" id="ARBA00022603"/>
    </source>
</evidence>
<keyword evidence="9" id="KW-1185">Reference proteome</keyword>
<dbReference type="Pfam" id="PF05175">
    <property type="entry name" value="MTS"/>
    <property type="match status" value="1"/>
</dbReference>
<keyword evidence="5 6" id="KW-0819">tRNA processing</keyword>
<sequence length="237" mass="26818">MSELFKFKQFSINQDRCAMKIGTDGVLLGAWTSLRHQPETILDIGSGTGIIALMLAQRSTAESIDAIETDENAYEQCVNNFEDSPWADRLFCYHADFDEFVGEMEEEYDLIVSNPPFYAEAVSSGDSARDRARQNNSLPFEELLEGVSALLSSNGFFSTIIPFKEETRFLELASDNGLFASSITRVKGNPDSDVKRSLLEFSFQEVVTKTSELTIEIERHQYTAEYKDLTKDFYLKM</sequence>
<keyword evidence="2 6" id="KW-0489">Methyltransferase</keyword>
<evidence type="ECO:0000259" key="7">
    <source>
        <dbReference type="Pfam" id="PF05175"/>
    </source>
</evidence>
<dbReference type="KEGG" id="emar:D1013_18445"/>
<comment type="subcellular location">
    <subcellularLocation>
        <location evidence="6">Cytoplasm</location>
    </subcellularLocation>
</comment>
<evidence type="ECO:0000256" key="6">
    <source>
        <dbReference type="HAMAP-Rule" id="MF_01872"/>
    </source>
</evidence>
<comment type="similarity">
    <text evidence="6">Belongs to the methyltransferase superfamily. tRNA (adenine-N(6)-)-methyltransferase family.</text>
</comment>
<dbReference type="SUPFAM" id="SSF53335">
    <property type="entry name" value="S-adenosyl-L-methionine-dependent methyltransferases"/>
    <property type="match status" value="1"/>
</dbReference>
<evidence type="ECO:0000256" key="1">
    <source>
        <dbReference type="ARBA" id="ARBA00022490"/>
    </source>
</evidence>
<feature type="domain" description="Methyltransferase small" evidence="7">
    <location>
        <begin position="37"/>
        <end position="123"/>
    </location>
</feature>
<proteinExistence type="inferred from homology"/>
<organism evidence="8 9">
    <name type="scientific">Euzebyella marina</name>
    <dbReference type="NCBI Taxonomy" id="1761453"/>
    <lineage>
        <taxon>Bacteria</taxon>
        <taxon>Pseudomonadati</taxon>
        <taxon>Bacteroidota</taxon>
        <taxon>Flavobacteriia</taxon>
        <taxon>Flavobacteriales</taxon>
        <taxon>Flavobacteriaceae</taxon>
        <taxon>Euzebyella</taxon>
    </lineage>
</organism>
<dbReference type="EMBL" id="CP032050">
    <property type="protein sequence ID" value="AYN69225.1"/>
    <property type="molecule type" value="Genomic_DNA"/>
</dbReference>
<dbReference type="InterPro" id="IPR050210">
    <property type="entry name" value="tRNA_Adenine-N(6)_MTase"/>
</dbReference>
<dbReference type="CDD" id="cd02440">
    <property type="entry name" value="AdoMet_MTases"/>
    <property type="match status" value="1"/>
</dbReference>
<dbReference type="GO" id="GO:0032259">
    <property type="term" value="P:methylation"/>
    <property type="evidence" value="ECO:0007669"/>
    <property type="project" value="UniProtKB-KW"/>
</dbReference>
<evidence type="ECO:0000313" key="9">
    <source>
        <dbReference type="Proteomes" id="UP000276309"/>
    </source>
</evidence>